<protein>
    <submittedName>
        <fullName evidence="2">Uncharacterized protein</fullName>
    </submittedName>
</protein>
<dbReference type="EMBL" id="QVEP01000093">
    <property type="protein sequence ID" value="RGB71640.1"/>
    <property type="molecule type" value="Genomic_DNA"/>
</dbReference>
<feature type="transmembrane region" description="Helical" evidence="1">
    <location>
        <begin position="56"/>
        <end position="79"/>
    </location>
</feature>
<dbReference type="AlphaFoldDB" id="A0A3E2TAV9"/>
<dbReference type="Proteomes" id="UP000260773">
    <property type="component" value="Unassembled WGS sequence"/>
</dbReference>
<keyword evidence="1" id="KW-1133">Transmembrane helix</keyword>
<sequence>MTLTIMFQSLIGTVQQQCLLRFMFSLYLISTVFQSFSQKIKCTLCQGHYDFFLFRFLLYICLLCRGIKVMPLIDCFHLLL</sequence>
<reference evidence="2 3" key="1">
    <citation type="submission" date="2018-08" db="EMBL/GenBank/DDBJ databases">
        <title>A genome reference for cultivated species of the human gut microbiota.</title>
        <authorList>
            <person name="Zou Y."/>
            <person name="Xue W."/>
            <person name="Luo G."/>
        </authorList>
    </citation>
    <scope>NUCLEOTIDE SEQUENCE [LARGE SCALE GENOMIC DNA]</scope>
    <source>
        <strain evidence="2 3">AF45-17</strain>
    </source>
</reference>
<proteinExistence type="predicted"/>
<evidence type="ECO:0000313" key="2">
    <source>
        <dbReference type="EMBL" id="RGB71640.1"/>
    </source>
</evidence>
<evidence type="ECO:0000256" key="1">
    <source>
        <dbReference type="SAM" id="Phobius"/>
    </source>
</evidence>
<keyword evidence="1" id="KW-0472">Membrane</keyword>
<name>A0A3E2TAV9_9FIRM</name>
<organism evidence="2 3">
    <name type="scientific">Coprococcus catus</name>
    <dbReference type="NCBI Taxonomy" id="116085"/>
    <lineage>
        <taxon>Bacteria</taxon>
        <taxon>Bacillati</taxon>
        <taxon>Bacillota</taxon>
        <taxon>Clostridia</taxon>
        <taxon>Lachnospirales</taxon>
        <taxon>Lachnospiraceae</taxon>
        <taxon>Coprococcus</taxon>
    </lineage>
</organism>
<gene>
    <name evidence="2" type="ORF">DW070_17155</name>
</gene>
<evidence type="ECO:0000313" key="3">
    <source>
        <dbReference type="Proteomes" id="UP000260773"/>
    </source>
</evidence>
<accession>A0A3E2TAV9</accession>
<comment type="caution">
    <text evidence="2">The sequence shown here is derived from an EMBL/GenBank/DDBJ whole genome shotgun (WGS) entry which is preliminary data.</text>
</comment>
<keyword evidence="1" id="KW-0812">Transmembrane</keyword>